<evidence type="ECO:0000313" key="2">
    <source>
        <dbReference type="EMBL" id="KAF5541144.1"/>
    </source>
</evidence>
<dbReference type="AlphaFoldDB" id="A0A8H5IQB4"/>
<accession>A0A8H5IQB4</accession>
<dbReference type="SUPFAM" id="SSF52047">
    <property type="entry name" value="RNI-like"/>
    <property type="match status" value="1"/>
</dbReference>
<reference evidence="2 3" key="1">
    <citation type="submission" date="2020-05" db="EMBL/GenBank/DDBJ databases">
        <title>Identification and distribution of gene clusters putatively required for synthesis of sphingolipid metabolism inhibitors in phylogenetically diverse species of the filamentous fungus Fusarium.</title>
        <authorList>
            <person name="Kim H.-S."/>
            <person name="Busman M."/>
            <person name="Brown D.W."/>
            <person name="Divon H."/>
            <person name="Uhlig S."/>
            <person name="Proctor R.H."/>
        </authorList>
    </citation>
    <scope>NUCLEOTIDE SEQUENCE [LARGE SCALE GENOMIC DNA]</scope>
    <source>
        <strain evidence="2 3">NRRL 25196</strain>
    </source>
</reference>
<dbReference type="EMBL" id="JAAOAO010000453">
    <property type="protein sequence ID" value="KAF5541144.1"/>
    <property type="molecule type" value="Genomic_DNA"/>
</dbReference>
<gene>
    <name evidence="2" type="ORF">FNAPI_10318</name>
</gene>
<evidence type="ECO:0000313" key="3">
    <source>
        <dbReference type="Proteomes" id="UP000574317"/>
    </source>
</evidence>
<name>A0A8H5IQB4_9HYPO</name>
<evidence type="ECO:0000259" key="1">
    <source>
        <dbReference type="PROSITE" id="PS50181"/>
    </source>
</evidence>
<organism evidence="2 3">
    <name type="scientific">Fusarium napiforme</name>
    <dbReference type="NCBI Taxonomy" id="42672"/>
    <lineage>
        <taxon>Eukaryota</taxon>
        <taxon>Fungi</taxon>
        <taxon>Dikarya</taxon>
        <taxon>Ascomycota</taxon>
        <taxon>Pezizomycotina</taxon>
        <taxon>Sordariomycetes</taxon>
        <taxon>Hypocreomycetidae</taxon>
        <taxon>Hypocreales</taxon>
        <taxon>Nectriaceae</taxon>
        <taxon>Fusarium</taxon>
        <taxon>Fusarium fujikuroi species complex</taxon>
    </lineage>
</organism>
<dbReference type="InterPro" id="IPR001810">
    <property type="entry name" value="F-box_dom"/>
</dbReference>
<sequence>MAPVSLLDCPDELINDIVERLPGSAIKAVRESCKRLNRIASPYLFPVLYLSCHQLDLNVFEMVSENPRLIGGVRELVIDDTTVPLPDTIPDWHTYQKVVTLPEHPDDRCAHLGLRPGEALDPRDMNDEPSKVIPTREGWELFRCTAMSHHDNRLAHADAKALKAALPHFQKLERLVVSNRNANDNFSEGAQSRVSSSPVVRKWRRFQAEHGETVPLAPKCDWQASGFGIDDRSRVNTLDWFAEYLNSIMSNIYAYTQGSDEFLDIRTDKFETLDYQYDTPSSELFALIREARVMHLALLVLEEPKLQSQLTEFRVDASHDTLSKDYHPGLPITLFEKQSPFVQRLASSFALAKNITQFRLVLSSFAEHRFGEWIISEGGVYRTLSSMTQLEELYLEPHGMSVFPACLSADMTFPRLRRVHFSCGHLHPDTLVDFVERHSSTLKSLIIEHCSLYPDDGDEDEDLWSYVIQELTDFHDEGILKLEGAIVDNVFEGIPINRCGRNGSLKKLGFTWTYDGDGGWVEQPDDLEEESSE</sequence>
<feature type="domain" description="F-box" evidence="1">
    <location>
        <begin position="3"/>
        <end position="48"/>
    </location>
</feature>
<dbReference type="PROSITE" id="PS50181">
    <property type="entry name" value="FBOX"/>
    <property type="match status" value="1"/>
</dbReference>
<protein>
    <recommendedName>
        <fullName evidence="1">F-box domain-containing protein</fullName>
    </recommendedName>
</protein>
<proteinExistence type="predicted"/>
<comment type="caution">
    <text evidence="2">The sequence shown here is derived from an EMBL/GenBank/DDBJ whole genome shotgun (WGS) entry which is preliminary data.</text>
</comment>
<keyword evidence="3" id="KW-1185">Reference proteome</keyword>
<dbReference type="Proteomes" id="UP000574317">
    <property type="component" value="Unassembled WGS sequence"/>
</dbReference>